<dbReference type="InterPro" id="IPR013656">
    <property type="entry name" value="PAS_4"/>
</dbReference>
<dbReference type="eggNOG" id="COG4191">
    <property type="taxonomic scope" value="Bacteria"/>
</dbReference>
<gene>
    <name evidence="11" type="ordered locus">Ppha_2169</name>
</gene>
<evidence type="ECO:0000256" key="2">
    <source>
        <dbReference type="ARBA" id="ARBA00012438"/>
    </source>
</evidence>
<dbReference type="InterPro" id="IPR000700">
    <property type="entry name" value="PAS-assoc_C"/>
</dbReference>
<feature type="domain" description="PAC" evidence="10">
    <location>
        <begin position="705"/>
        <end position="756"/>
    </location>
</feature>
<dbReference type="Gene3D" id="2.10.70.100">
    <property type="match status" value="2"/>
</dbReference>
<dbReference type="SMART" id="SM00388">
    <property type="entry name" value="HisKA"/>
    <property type="match status" value="1"/>
</dbReference>
<dbReference type="InterPro" id="IPR011006">
    <property type="entry name" value="CheY-like_superfamily"/>
</dbReference>
<accession>B4SDK4</accession>
<evidence type="ECO:0000256" key="1">
    <source>
        <dbReference type="ARBA" id="ARBA00000085"/>
    </source>
</evidence>
<comment type="catalytic activity">
    <reaction evidence="1">
        <text>ATP + protein L-histidine = ADP + protein N-phospho-L-histidine.</text>
        <dbReference type="EC" id="2.7.13.3"/>
    </reaction>
</comment>
<dbReference type="EMBL" id="CP001110">
    <property type="protein sequence ID" value="ACF44372.1"/>
    <property type="molecule type" value="Genomic_DNA"/>
</dbReference>
<dbReference type="SUPFAM" id="SSF52172">
    <property type="entry name" value="CheY-like"/>
    <property type="match status" value="1"/>
</dbReference>
<evidence type="ECO:0000256" key="4">
    <source>
        <dbReference type="ARBA" id="ARBA00022679"/>
    </source>
</evidence>
<dbReference type="CDD" id="cd00130">
    <property type="entry name" value="PAS"/>
    <property type="match status" value="5"/>
</dbReference>
<dbReference type="Gene3D" id="1.10.287.130">
    <property type="match status" value="1"/>
</dbReference>
<dbReference type="PROSITE" id="PS50109">
    <property type="entry name" value="HIS_KIN"/>
    <property type="match status" value="1"/>
</dbReference>
<dbReference type="InterPro" id="IPR036097">
    <property type="entry name" value="HisK_dim/P_sf"/>
</dbReference>
<dbReference type="eggNOG" id="COG2202">
    <property type="taxonomic scope" value="Bacteria"/>
</dbReference>
<dbReference type="SUPFAM" id="SSF55785">
    <property type="entry name" value="PYP-like sensor domain (PAS domain)"/>
    <property type="match status" value="6"/>
</dbReference>
<dbReference type="KEGG" id="pph:Ppha_2169"/>
<feature type="domain" description="PAC" evidence="10">
    <location>
        <begin position="214"/>
        <end position="266"/>
    </location>
</feature>
<evidence type="ECO:0000259" key="9">
    <source>
        <dbReference type="PROSITE" id="PS50112"/>
    </source>
</evidence>
<dbReference type="PANTHER" id="PTHR43304">
    <property type="entry name" value="PHYTOCHROME-LIKE PROTEIN CPH1"/>
    <property type="match status" value="1"/>
</dbReference>
<dbReference type="Pfam" id="PF13188">
    <property type="entry name" value="PAS_8"/>
    <property type="match status" value="1"/>
</dbReference>
<keyword evidence="12" id="KW-1185">Reference proteome</keyword>
<dbReference type="Pfam" id="PF08448">
    <property type="entry name" value="PAS_4"/>
    <property type="match status" value="2"/>
</dbReference>
<proteinExistence type="predicted"/>
<dbReference type="Pfam" id="PF08447">
    <property type="entry name" value="PAS_3"/>
    <property type="match status" value="2"/>
</dbReference>
<evidence type="ECO:0000313" key="12">
    <source>
        <dbReference type="Proteomes" id="UP000002724"/>
    </source>
</evidence>
<dbReference type="AlphaFoldDB" id="B4SDK4"/>
<dbReference type="eggNOG" id="COG5002">
    <property type="taxonomic scope" value="Bacteria"/>
</dbReference>
<dbReference type="CDD" id="cd00082">
    <property type="entry name" value="HisKA"/>
    <property type="match status" value="1"/>
</dbReference>
<evidence type="ECO:0000259" key="10">
    <source>
        <dbReference type="PROSITE" id="PS50113"/>
    </source>
</evidence>
<dbReference type="PROSITE" id="PS50110">
    <property type="entry name" value="RESPONSE_REGULATORY"/>
    <property type="match status" value="1"/>
</dbReference>
<feature type="domain" description="Response regulatory" evidence="8">
    <location>
        <begin position="1021"/>
        <end position="1137"/>
    </location>
</feature>
<name>B4SDK4_PELPB</name>
<feature type="domain" description="PAC" evidence="10">
    <location>
        <begin position="577"/>
        <end position="627"/>
    </location>
</feature>
<dbReference type="InterPro" id="IPR052162">
    <property type="entry name" value="Sensor_kinase/Photoreceptor"/>
</dbReference>
<feature type="domain" description="Histidine kinase" evidence="7">
    <location>
        <begin position="776"/>
        <end position="1000"/>
    </location>
</feature>
<dbReference type="PRINTS" id="PR00344">
    <property type="entry name" value="BCTRLSENSOR"/>
</dbReference>
<dbReference type="SUPFAM" id="SSF47384">
    <property type="entry name" value="Homodimeric domain of signal transducing histidine kinase"/>
    <property type="match status" value="1"/>
</dbReference>
<dbReference type="InterPro" id="IPR003594">
    <property type="entry name" value="HATPase_dom"/>
</dbReference>
<feature type="domain" description="PAC" evidence="10">
    <location>
        <begin position="342"/>
        <end position="394"/>
    </location>
</feature>
<dbReference type="InterPro" id="IPR035965">
    <property type="entry name" value="PAS-like_dom_sf"/>
</dbReference>
<dbReference type="RefSeq" id="WP_012508849.1">
    <property type="nucleotide sequence ID" value="NC_011060.1"/>
</dbReference>
<dbReference type="Pfam" id="PF02518">
    <property type="entry name" value="HATPase_c"/>
    <property type="match status" value="1"/>
</dbReference>
<evidence type="ECO:0000256" key="6">
    <source>
        <dbReference type="PROSITE-ProRule" id="PRU00169"/>
    </source>
</evidence>
<dbReference type="Gene3D" id="3.40.50.2300">
    <property type="match status" value="1"/>
</dbReference>
<dbReference type="PANTHER" id="PTHR43304:SF1">
    <property type="entry name" value="PAC DOMAIN-CONTAINING PROTEIN"/>
    <property type="match status" value="1"/>
</dbReference>
<dbReference type="STRING" id="324925.Ppha_2169"/>
<evidence type="ECO:0000256" key="5">
    <source>
        <dbReference type="ARBA" id="ARBA00022777"/>
    </source>
</evidence>
<dbReference type="PROSITE" id="PS50112">
    <property type="entry name" value="PAS"/>
    <property type="match status" value="2"/>
</dbReference>
<keyword evidence="4" id="KW-0808">Transferase</keyword>
<dbReference type="Pfam" id="PF13426">
    <property type="entry name" value="PAS_9"/>
    <property type="match status" value="1"/>
</dbReference>
<keyword evidence="5 11" id="KW-0418">Kinase</keyword>
<dbReference type="InterPro" id="IPR005467">
    <property type="entry name" value="His_kinase_dom"/>
</dbReference>
<dbReference type="EC" id="2.7.13.3" evidence="2"/>
<protein>
    <recommendedName>
        <fullName evidence="2">histidine kinase</fullName>
        <ecNumber evidence="2">2.7.13.3</ecNumber>
    </recommendedName>
</protein>
<organism evidence="11 12">
    <name type="scientific">Pelodictyon phaeoclathratiforme (strain DSM 5477 / BU-1)</name>
    <dbReference type="NCBI Taxonomy" id="324925"/>
    <lineage>
        <taxon>Bacteria</taxon>
        <taxon>Pseudomonadati</taxon>
        <taxon>Chlorobiota</taxon>
        <taxon>Chlorobiia</taxon>
        <taxon>Chlorobiales</taxon>
        <taxon>Chlorobiaceae</taxon>
        <taxon>Chlorobium/Pelodictyon group</taxon>
        <taxon>Pelodictyon</taxon>
    </lineage>
</organism>
<dbReference type="InterPro" id="IPR000014">
    <property type="entry name" value="PAS"/>
</dbReference>
<dbReference type="SMART" id="SM00387">
    <property type="entry name" value="HATPase_c"/>
    <property type="match status" value="1"/>
</dbReference>
<dbReference type="SMART" id="SM00448">
    <property type="entry name" value="REC"/>
    <property type="match status" value="1"/>
</dbReference>
<dbReference type="Gene3D" id="3.30.565.10">
    <property type="entry name" value="Histidine kinase-like ATPase, C-terminal domain"/>
    <property type="match status" value="1"/>
</dbReference>
<dbReference type="InterPro" id="IPR004358">
    <property type="entry name" value="Sig_transdc_His_kin-like_C"/>
</dbReference>
<dbReference type="InterPro" id="IPR036890">
    <property type="entry name" value="HATPase_C_sf"/>
</dbReference>
<dbReference type="Proteomes" id="UP000002724">
    <property type="component" value="Chromosome"/>
</dbReference>
<dbReference type="Pfam" id="PF00072">
    <property type="entry name" value="Response_reg"/>
    <property type="match status" value="1"/>
</dbReference>
<dbReference type="eggNOG" id="COG3437">
    <property type="taxonomic scope" value="Bacteria"/>
</dbReference>
<keyword evidence="3 6" id="KW-0597">Phosphoprotein</keyword>
<dbReference type="InterPro" id="IPR001610">
    <property type="entry name" value="PAC"/>
</dbReference>
<evidence type="ECO:0000256" key="3">
    <source>
        <dbReference type="ARBA" id="ARBA00022553"/>
    </source>
</evidence>
<dbReference type="InterPro" id="IPR003661">
    <property type="entry name" value="HisK_dim/P_dom"/>
</dbReference>
<dbReference type="HOGENOM" id="CLU_000445_114_51_10"/>
<evidence type="ECO:0000313" key="11">
    <source>
        <dbReference type="EMBL" id="ACF44372.1"/>
    </source>
</evidence>
<reference evidence="11 12" key="1">
    <citation type="submission" date="2008-06" db="EMBL/GenBank/DDBJ databases">
        <title>Complete sequence of Pelodictyon phaeoclathratiforme BU-1.</title>
        <authorList>
            <consortium name="US DOE Joint Genome Institute"/>
            <person name="Lucas S."/>
            <person name="Copeland A."/>
            <person name="Lapidus A."/>
            <person name="Glavina del Rio T."/>
            <person name="Dalin E."/>
            <person name="Tice H."/>
            <person name="Bruce D."/>
            <person name="Goodwin L."/>
            <person name="Pitluck S."/>
            <person name="Schmutz J."/>
            <person name="Larimer F."/>
            <person name="Land M."/>
            <person name="Hauser L."/>
            <person name="Kyrpides N."/>
            <person name="Mikhailova N."/>
            <person name="Liu Z."/>
            <person name="Li T."/>
            <person name="Zhao F."/>
            <person name="Overmann J."/>
            <person name="Bryant D.A."/>
            <person name="Richardson P."/>
        </authorList>
    </citation>
    <scope>NUCLEOTIDE SEQUENCE [LARGE SCALE GENOMIC DNA]</scope>
    <source>
        <strain evidence="12">DSM 5477 / BU-1</strain>
    </source>
</reference>
<sequence length="1148" mass="130373">MCTTNSLPESKLANDPVFALLESLPEEALLIDPNGIILTANTLFAARFSISAEECIGSVVYDLIATILQIPEQAFHYKEKIGEVLRLGKRMVFEDGKGNLNWKFTINPVLSPEGTITRLFITIADISRQKQKETRFNECKVKFNQALEAARAGVWEWDLTTNDNIWSDEIWPLYGLEPTNNNPSFHLWASVIHPEDRDSVISAVTEAAKCDAELNIEYRVCYPDGSMHWLMSRGKPLHDLNGRTVRYIGTIIDITKRKEFQERLLAANERMHFILAATSSGTWEHDITTNTNIWSDEIWSLYGLKPNSVELNYESWINTIIPEERERVRQATIDAVNKGCEFICSWRIPGADGAVRWLMSKGTPVKDSEGKIVRYAGIMIDITDQKQRDDALKESENRFRMVFEKHSSIMLVIEPDTGRIIDVNQAAVNFYKWPTETLKQMTIRQITTEPFESRQNQTHQIADGSIRDVEVYSCLIPFGEKEILYAIMNDITERKKVEQALAVSEKMFRSITEQISEIVFITDQSGITTYVSPAVETISGYKADEVIGHRFVEFMAEEDIERAISSFQNGLMMQVDEVLEFRYRKKDRSLFYAEIHVQFYKHEGFIGYIGLIRDITERKKYEQELIESRQLLKSIYNQVNYAIFVVDILTDGTYRYNSINPLSEQISGVTSNELAGKTPEQFFPPPIAKSVTQHYNDCIRENKIIHYEESMMFHGKSSLWETVLNPVRNENGAIFRIIGTSVDITERRQIEEQRAELSVQLQQSQKMEMVGRLAGGIAHDFNNMLTVILGHSEMAMETSDPTLKTYAQFVAIHQAATHSANLTRQLLAFARKQVVSPKIVELNTAITEMLPMLRRLIGENIMLTWIPECKNCYIKIDPSQIDQILVNLCINARDAITGNGRITIDNRCVTLPEIPCETDKTACHSADYVSLSVHDDGCGIEPNDLQHIFEPFFTTKESGKGTGLGLSTVYGIVKQNNGNIECRSEQGKGTTITIQLPKHMVQAITNPDRDQKQLLKKGHQTILLVEDEPGILKLCKLILEQNGYNVLAFERAADAIRMEKNYPGTIDLLVTDVIMPEMNGAELSKKLLAARPGLNVLFISGYTADIIPQNTIVDSQLNFIQKPFNPKTLTTIIYNILNPKLHKTPVME</sequence>
<dbReference type="GO" id="GO:0000155">
    <property type="term" value="F:phosphorelay sensor kinase activity"/>
    <property type="evidence" value="ECO:0007669"/>
    <property type="project" value="InterPro"/>
</dbReference>
<dbReference type="InterPro" id="IPR013655">
    <property type="entry name" value="PAS_fold_3"/>
</dbReference>
<dbReference type="NCBIfam" id="TIGR00229">
    <property type="entry name" value="sensory_box"/>
    <property type="match status" value="5"/>
</dbReference>
<dbReference type="InterPro" id="IPR001789">
    <property type="entry name" value="Sig_transdc_resp-reg_receiver"/>
</dbReference>
<feature type="domain" description="PAS" evidence="9">
    <location>
        <begin position="504"/>
        <end position="574"/>
    </location>
</feature>
<dbReference type="SMART" id="SM00086">
    <property type="entry name" value="PAC"/>
    <property type="match status" value="5"/>
</dbReference>
<dbReference type="PROSITE" id="PS50113">
    <property type="entry name" value="PAC"/>
    <property type="match status" value="4"/>
</dbReference>
<feature type="domain" description="PAS" evidence="9">
    <location>
        <begin position="628"/>
        <end position="702"/>
    </location>
</feature>
<evidence type="ECO:0000259" key="7">
    <source>
        <dbReference type="PROSITE" id="PS50109"/>
    </source>
</evidence>
<dbReference type="SMART" id="SM00091">
    <property type="entry name" value="PAS"/>
    <property type="match status" value="6"/>
</dbReference>
<dbReference type="SUPFAM" id="SSF55874">
    <property type="entry name" value="ATPase domain of HSP90 chaperone/DNA topoisomerase II/histidine kinase"/>
    <property type="match status" value="1"/>
</dbReference>
<dbReference type="Gene3D" id="3.30.450.20">
    <property type="entry name" value="PAS domain"/>
    <property type="match status" value="6"/>
</dbReference>
<dbReference type="OrthoDB" id="9783713at2"/>
<evidence type="ECO:0000259" key="8">
    <source>
        <dbReference type="PROSITE" id="PS50110"/>
    </source>
</evidence>
<feature type="modified residue" description="4-aspartylphosphate" evidence="6">
    <location>
        <position position="1072"/>
    </location>
</feature>